<organism evidence="1 2">
    <name type="scientific">Evansella tamaricis</name>
    <dbReference type="NCBI Taxonomy" id="2069301"/>
    <lineage>
        <taxon>Bacteria</taxon>
        <taxon>Bacillati</taxon>
        <taxon>Bacillota</taxon>
        <taxon>Bacilli</taxon>
        <taxon>Bacillales</taxon>
        <taxon>Bacillaceae</taxon>
        <taxon>Evansella</taxon>
    </lineage>
</organism>
<evidence type="ECO:0000313" key="2">
    <source>
        <dbReference type="Proteomes" id="UP000784880"/>
    </source>
</evidence>
<name>A0ABS6JJ69_9BACI</name>
<reference evidence="1 2" key="1">
    <citation type="submission" date="2021-06" db="EMBL/GenBank/DDBJ databases">
        <title>Bacillus sp. RD4P76, an endophyte from a halophyte.</title>
        <authorList>
            <person name="Sun J.-Q."/>
        </authorList>
    </citation>
    <scope>NUCLEOTIDE SEQUENCE [LARGE SCALE GENOMIC DNA]</scope>
    <source>
        <strain evidence="1 2">CGMCC 1.15917</strain>
    </source>
</reference>
<accession>A0ABS6JJ69</accession>
<comment type="caution">
    <text evidence="1">The sequence shown here is derived from an EMBL/GenBank/DDBJ whole genome shotgun (WGS) entry which is preliminary data.</text>
</comment>
<proteinExistence type="predicted"/>
<sequence>MVYFRKYYFNRKKQRHVFEIVIDDKNKEIFERYRVVFLEDGTPLTIFLLDDPEEELREQFHLQDFSEMNLAVLHFKLVHILLKDFVEELFVEKVGNSFERDVERPGQPIPEEFQQFAKTYDMLDKRSSKMKKHYLVDFSSEQKHWIIVSQRKSEAYRKLFEYGHQCDKLDSLFFENDGERPEPSGKNLNLIHIKDYFHQETIKKQAKKLEFIQTVIVPLNIMDYKEQRRQKRIHQKKEYQQKRLKRR</sequence>
<dbReference type="Proteomes" id="UP000784880">
    <property type="component" value="Unassembled WGS sequence"/>
</dbReference>
<keyword evidence="2" id="KW-1185">Reference proteome</keyword>
<protein>
    <submittedName>
        <fullName evidence="1">Uncharacterized protein</fullName>
    </submittedName>
</protein>
<gene>
    <name evidence="1" type="ORF">KS419_18335</name>
</gene>
<dbReference type="RefSeq" id="WP_217067841.1">
    <property type="nucleotide sequence ID" value="NZ_JAHQCS010000147.1"/>
</dbReference>
<dbReference type="EMBL" id="JAHQCS010000147">
    <property type="protein sequence ID" value="MBU9713691.1"/>
    <property type="molecule type" value="Genomic_DNA"/>
</dbReference>
<evidence type="ECO:0000313" key="1">
    <source>
        <dbReference type="EMBL" id="MBU9713691.1"/>
    </source>
</evidence>